<gene>
    <name evidence="2" type="ORF">CYCCA115_LOCUS6474</name>
</gene>
<organism evidence="2 3">
    <name type="scientific">Cylindrotheca closterium</name>
    <dbReference type="NCBI Taxonomy" id="2856"/>
    <lineage>
        <taxon>Eukaryota</taxon>
        <taxon>Sar</taxon>
        <taxon>Stramenopiles</taxon>
        <taxon>Ochrophyta</taxon>
        <taxon>Bacillariophyta</taxon>
        <taxon>Bacillariophyceae</taxon>
        <taxon>Bacillariophycidae</taxon>
        <taxon>Bacillariales</taxon>
        <taxon>Bacillariaceae</taxon>
        <taxon>Cylindrotheca</taxon>
    </lineage>
</organism>
<dbReference type="Proteomes" id="UP001295423">
    <property type="component" value="Unassembled WGS sequence"/>
</dbReference>
<evidence type="ECO:0000256" key="1">
    <source>
        <dbReference type="SAM" id="MobiDB-lite"/>
    </source>
</evidence>
<dbReference type="Gene3D" id="3.40.50.300">
    <property type="entry name" value="P-loop containing nucleotide triphosphate hydrolases"/>
    <property type="match status" value="1"/>
</dbReference>
<feature type="compositionally biased region" description="Basic and acidic residues" evidence="1">
    <location>
        <begin position="169"/>
        <end position="181"/>
    </location>
</feature>
<evidence type="ECO:0000313" key="2">
    <source>
        <dbReference type="EMBL" id="CAJ1939193.1"/>
    </source>
</evidence>
<evidence type="ECO:0000313" key="3">
    <source>
        <dbReference type="Proteomes" id="UP001295423"/>
    </source>
</evidence>
<accession>A0AAD2FGQ3</accession>
<dbReference type="AlphaFoldDB" id="A0AAD2FGQ3"/>
<comment type="caution">
    <text evidence="2">The sequence shown here is derived from an EMBL/GenBank/DDBJ whole genome shotgun (WGS) entry which is preliminary data.</text>
</comment>
<name>A0AAD2FGQ3_9STRA</name>
<keyword evidence="3" id="KW-1185">Reference proteome</keyword>
<dbReference type="SUPFAM" id="SSF52540">
    <property type="entry name" value="P-loop containing nucleoside triphosphate hydrolases"/>
    <property type="match status" value="1"/>
</dbReference>
<sequence>MKSDGSSIVVVFGRPGAGKTTISSMAIEAFENDQQTMMMMMMRSRKNFVLTGLDLDVCVPQWMKDNFSKGMYPTLKQRNEFAFECCKYVREKLAGGEADPAKPINNNATIISFSFVNDDLREIFRSNFPEATWVLVDTSEEEATRRIQSRQDHFYTGEASQSNTDNDEDRTISREQDHDPTNQDNSDWKFAAVTFEHEILDGKEAVEKNALKLIEIIKKLPMASA</sequence>
<dbReference type="EMBL" id="CAKOGP040000779">
    <property type="protein sequence ID" value="CAJ1939193.1"/>
    <property type="molecule type" value="Genomic_DNA"/>
</dbReference>
<protein>
    <submittedName>
        <fullName evidence="2">Uncharacterized protein</fullName>
    </submittedName>
</protein>
<proteinExistence type="predicted"/>
<feature type="region of interest" description="Disordered" evidence="1">
    <location>
        <begin position="146"/>
        <end position="186"/>
    </location>
</feature>
<feature type="compositionally biased region" description="Basic and acidic residues" evidence="1">
    <location>
        <begin position="146"/>
        <end position="155"/>
    </location>
</feature>
<dbReference type="InterPro" id="IPR027417">
    <property type="entry name" value="P-loop_NTPase"/>
</dbReference>
<reference evidence="2" key="1">
    <citation type="submission" date="2023-08" db="EMBL/GenBank/DDBJ databases">
        <authorList>
            <person name="Audoor S."/>
            <person name="Bilcke G."/>
        </authorList>
    </citation>
    <scope>NUCLEOTIDE SEQUENCE</scope>
</reference>